<keyword evidence="2" id="KW-1185">Reference proteome</keyword>
<protein>
    <recommendedName>
        <fullName evidence="3">DNA-binding protein</fullName>
    </recommendedName>
</protein>
<evidence type="ECO:0008006" key="3">
    <source>
        <dbReference type="Google" id="ProtNLM"/>
    </source>
</evidence>
<dbReference type="Proteomes" id="UP000588158">
    <property type="component" value="Unassembled WGS sequence"/>
</dbReference>
<reference evidence="1 2" key="1">
    <citation type="submission" date="2020-08" db="EMBL/GenBank/DDBJ databases">
        <title>Sequencing the genomes of 1000 actinobacteria strains.</title>
        <authorList>
            <person name="Klenk H.-P."/>
        </authorList>
    </citation>
    <scope>NUCLEOTIDE SEQUENCE [LARGE SCALE GENOMIC DNA]</scope>
    <source>
        <strain evidence="1 2">DSM 28796</strain>
    </source>
</reference>
<comment type="caution">
    <text evidence="1">The sequence shown here is derived from an EMBL/GenBank/DDBJ whole genome shotgun (WGS) entry which is preliminary data.</text>
</comment>
<accession>A0A841AD47</accession>
<dbReference type="AlphaFoldDB" id="A0A841AD47"/>
<evidence type="ECO:0000313" key="1">
    <source>
        <dbReference type="EMBL" id="MBB5833209.1"/>
    </source>
</evidence>
<dbReference type="RefSeq" id="WP_184326402.1">
    <property type="nucleotide sequence ID" value="NZ_JACHLZ010000001.1"/>
</dbReference>
<proteinExistence type="predicted"/>
<evidence type="ECO:0000313" key="2">
    <source>
        <dbReference type="Proteomes" id="UP000588158"/>
    </source>
</evidence>
<dbReference type="EMBL" id="JACHLZ010000001">
    <property type="protein sequence ID" value="MBB5833209.1"/>
    <property type="molecule type" value="Genomic_DNA"/>
</dbReference>
<sequence length="198" mass="21025">MSSATMDPAGELARALHRRGDPMSASAFLEVLGEVVGGSTAPLTAGERDFLLTHAGLNEQDLSEQGRAATQLGLARERFTLDAAALDGALSTGEVAALLGRAEANVRRSRLVGDLYAPNPGDPAGLRFPRWQFTADGRVVPGLRRILPAFPRDTHPLAIGRFMTQAQEELEGMSPVDWLAGDGPVEPVLALVEDLGYL</sequence>
<name>A0A841AD47_9MICO</name>
<gene>
    <name evidence="1" type="ORF">HNR70_003022</name>
</gene>
<organism evidence="1 2">
    <name type="scientific">Brachybacterium aquaticum</name>
    <dbReference type="NCBI Taxonomy" id="1432564"/>
    <lineage>
        <taxon>Bacteria</taxon>
        <taxon>Bacillati</taxon>
        <taxon>Actinomycetota</taxon>
        <taxon>Actinomycetes</taxon>
        <taxon>Micrococcales</taxon>
        <taxon>Dermabacteraceae</taxon>
        <taxon>Brachybacterium</taxon>
    </lineage>
</organism>